<dbReference type="EMBL" id="CP142734">
    <property type="protein sequence ID" value="WUR04551.1"/>
    <property type="molecule type" value="Genomic_DNA"/>
</dbReference>
<protein>
    <submittedName>
        <fullName evidence="1">Ricin B lectin (PTP6f)</fullName>
    </submittedName>
</protein>
<dbReference type="Proteomes" id="UP001334084">
    <property type="component" value="Chromosome 9"/>
</dbReference>
<dbReference type="KEGG" id="vnx:VNE69_09106"/>
<dbReference type="AlphaFoldDB" id="A0AAX4JFG5"/>
<dbReference type="GeneID" id="90542385"/>
<accession>A0AAX4JFG5</accession>
<gene>
    <name evidence="1" type="ORF">VNE69_09106</name>
</gene>
<organism evidence="1 2">
    <name type="scientific">Vairimorpha necatrix</name>
    <dbReference type="NCBI Taxonomy" id="6039"/>
    <lineage>
        <taxon>Eukaryota</taxon>
        <taxon>Fungi</taxon>
        <taxon>Fungi incertae sedis</taxon>
        <taxon>Microsporidia</taxon>
        <taxon>Nosematidae</taxon>
        <taxon>Vairimorpha</taxon>
    </lineage>
</organism>
<reference evidence="1" key="1">
    <citation type="journal article" date="2024" name="BMC Genomics">
        <title>Functional annotation of a divergent genome using sequence and structure-based similarity.</title>
        <authorList>
            <person name="Svedberg D."/>
            <person name="Winiger R.R."/>
            <person name="Berg A."/>
            <person name="Sharma H."/>
            <person name="Tellgren-Roth C."/>
            <person name="Debrunner-Vossbrinck B.A."/>
            <person name="Vossbrinck C.R."/>
            <person name="Barandun J."/>
        </authorList>
    </citation>
    <scope>NUCLEOTIDE SEQUENCE</scope>
    <source>
        <strain evidence="1">Illinois isolate</strain>
    </source>
</reference>
<sequence length="141" mass="16560">MIFIFFCLSLQEYIKHYSDDKFIKGSMTDGIAHSVDKSKVTEDDNFSVERQYKTYQKSFYTKPNRKYLTMGDESKLKYKDSKPKHESQLYRSSLLKAGLFVLKNRDKCVEYDRGSDTYNSKKCSSSDNQKFHLLDKPDEAV</sequence>
<evidence type="ECO:0000313" key="1">
    <source>
        <dbReference type="EMBL" id="WUR04551.1"/>
    </source>
</evidence>
<dbReference type="RefSeq" id="XP_065330696.1">
    <property type="nucleotide sequence ID" value="XM_065474624.1"/>
</dbReference>
<proteinExistence type="predicted"/>
<evidence type="ECO:0000313" key="2">
    <source>
        <dbReference type="Proteomes" id="UP001334084"/>
    </source>
</evidence>
<name>A0AAX4JFG5_9MICR</name>
<keyword evidence="2" id="KW-1185">Reference proteome</keyword>